<evidence type="ECO:0000256" key="7">
    <source>
        <dbReference type="ARBA" id="ARBA00023242"/>
    </source>
</evidence>
<dbReference type="InterPro" id="IPR037700">
    <property type="entry name" value="NUP88/NUP82"/>
</dbReference>
<dbReference type="AlphaFoldDB" id="A0A9W6C0E6"/>
<keyword evidence="4" id="KW-0653">Protein transport</keyword>
<keyword evidence="10" id="KW-1185">Reference proteome</keyword>
<evidence type="ECO:0000256" key="4">
    <source>
        <dbReference type="ARBA" id="ARBA00022927"/>
    </source>
</evidence>
<protein>
    <recommendedName>
        <fullName evidence="11">Nuclear pore complex protein Nup88</fullName>
    </recommendedName>
</protein>
<dbReference type="GO" id="GO:0000055">
    <property type="term" value="P:ribosomal large subunit export from nucleus"/>
    <property type="evidence" value="ECO:0007669"/>
    <property type="project" value="InterPro"/>
</dbReference>
<evidence type="ECO:0000256" key="5">
    <source>
        <dbReference type="ARBA" id="ARBA00023010"/>
    </source>
</evidence>
<dbReference type="GO" id="GO:0006606">
    <property type="term" value="P:protein import into nucleus"/>
    <property type="evidence" value="ECO:0007669"/>
    <property type="project" value="TreeGrafter"/>
</dbReference>
<dbReference type="PANTHER" id="PTHR13257">
    <property type="entry name" value="NUCLEOPORIN NUP84-RELATED"/>
    <property type="match status" value="1"/>
</dbReference>
<dbReference type="GO" id="GO:0005643">
    <property type="term" value="C:nuclear pore"/>
    <property type="evidence" value="ECO:0007669"/>
    <property type="project" value="UniProtKB-SubCell"/>
</dbReference>
<dbReference type="EMBL" id="BRXU01000047">
    <property type="protein sequence ID" value="GLC61489.1"/>
    <property type="molecule type" value="Genomic_DNA"/>
</dbReference>
<keyword evidence="3" id="KW-0509">mRNA transport</keyword>
<organism evidence="9 10">
    <name type="scientific">Pleodorina starrii</name>
    <dbReference type="NCBI Taxonomy" id="330485"/>
    <lineage>
        <taxon>Eukaryota</taxon>
        <taxon>Viridiplantae</taxon>
        <taxon>Chlorophyta</taxon>
        <taxon>core chlorophytes</taxon>
        <taxon>Chlorophyceae</taxon>
        <taxon>CS clade</taxon>
        <taxon>Chlamydomonadales</taxon>
        <taxon>Volvocaceae</taxon>
        <taxon>Pleodorina</taxon>
    </lineage>
</organism>
<keyword evidence="5" id="KW-0811">Translocation</keyword>
<sequence length="973" mass="98247">MSREAEEVVDLRDVTAVDADAAGNIYAVQRQEDSQLGIVILDGRQEVLEAQQRQGSLQEPAQITAPVATQAVRPQPAINFDVRGLQVAPSGRYLLLHGVSYQDSSIVVMAVVDLHGGQPIASGPHTRGGGGHAARLKSCRLHPVDPVLFGSRPGLVLYQASWHPHSEEHLVVLTSDNRLRLYRVTHSLAVAEQTLHVVLAAGGAPQRYGLGLGLGTPTAGAAAPSPGPYSSAAGGGGGGEPPASTDVVAFAFGPAVGWGTFSLLLLAADGLVYVLGPVAPFGMRCAAAMLERLGQEEAAATEWLEVVFGLDAVQNPSAKNRWQVLPHVVEGVSPAVVGPLNPRARQELPLLARASSLAVSHTLTASASASSTPSSVSTAVVGSTEGRLLAYALAGPWAPAWCDSAPQFMSVSGTANAAPSAVRYKCTLRASGANGTTGLTGGGAAAAAVAAAVTPGMALLDVVELPPALPRRGAGGGRGDAAAASASDADEAEEEDDDDALGDGYGVSASAVAAARRAMSLHIQASATGSTAAVAGAGATATVWVCQRAGGCWRVTLPWSGMLALWLGDASRGPGAGGGGSGSALPAELPAPVVSCVYDATAAAQSSATPAASATAAGRAAAVCSCLLVSPLLGGGLLVLTAAGVLRYFQPAGAASLILEQQQQQLAAASPQAAAQQQRAAAVSAGTPARAAAAGPSPSPSPEQRKAQVEVHIKSVYGNLIAPPADRKLPVPPAGAPKPLTVASPEGLRHLTDCVAALRGKHMAFLHGAAVDLQSRADALRGEAGKHAAAVAELAELAAVLEGRQEALEARLSRVKLLHDNLVERAGMLASLHWSLPRALSRAEIAACDELSGAESRLGSVQGQWATIAARARKLCEQRRSSGAGSVGVRVANIPEAQLEKVQDAVMAQYSGLAAARSALAALERTVAAAAADQTAEQLDKGLGRSGLTDMAATAAGAMALARMGLGASPRVV</sequence>
<feature type="compositionally biased region" description="Acidic residues" evidence="8">
    <location>
        <begin position="488"/>
        <end position="501"/>
    </location>
</feature>
<evidence type="ECO:0000256" key="1">
    <source>
        <dbReference type="ARBA" id="ARBA00004567"/>
    </source>
</evidence>
<dbReference type="SUPFAM" id="SSF69322">
    <property type="entry name" value="Tricorn protease domain 2"/>
    <property type="match status" value="1"/>
</dbReference>
<feature type="region of interest" description="Disordered" evidence="8">
    <location>
        <begin position="221"/>
        <end position="240"/>
    </location>
</feature>
<gene>
    <name evidence="9" type="primary">PLEST010891</name>
    <name evidence="9" type="ORF">PLESTB_001762100</name>
</gene>
<feature type="region of interest" description="Disordered" evidence="8">
    <location>
        <begin position="471"/>
        <end position="503"/>
    </location>
</feature>
<dbReference type="GO" id="GO:0006406">
    <property type="term" value="P:mRNA export from nucleus"/>
    <property type="evidence" value="ECO:0007669"/>
    <property type="project" value="TreeGrafter"/>
</dbReference>
<dbReference type="GO" id="GO:0017056">
    <property type="term" value="F:structural constituent of nuclear pore"/>
    <property type="evidence" value="ECO:0007669"/>
    <property type="project" value="InterPro"/>
</dbReference>
<evidence type="ECO:0000313" key="10">
    <source>
        <dbReference type="Proteomes" id="UP001165080"/>
    </source>
</evidence>
<feature type="compositionally biased region" description="Low complexity" evidence="8">
    <location>
        <begin position="678"/>
        <end position="696"/>
    </location>
</feature>
<evidence type="ECO:0000256" key="3">
    <source>
        <dbReference type="ARBA" id="ARBA00022816"/>
    </source>
</evidence>
<keyword evidence="6" id="KW-0906">Nuclear pore complex</keyword>
<evidence type="ECO:0000313" key="9">
    <source>
        <dbReference type="EMBL" id="GLC61489.1"/>
    </source>
</evidence>
<accession>A0A9W6C0E6</accession>
<feature type="compositionally biased region" description="Low complexity" evidence="8">
    <location>
        <begin position="221"/>
        <end position="232"/>
    </location>
</feature>
<comment type="caution">
    <text evidence="9">The sequence shown here is derived from an EMBL/GenBank/DDBJ whole genome shotgun (WGS) entry which is preliminary data.</text>
</comment>
<proteinExistence type="predicted"/>
<comment type="subcellular location">
    <subcellularLocation>
        <location evidence="1">Nucleus</location>
        <location evidence="1">Nuclear pore complex</location>
    </subcellularLocation>
</comment>
<dbReference type="Pfam" id="PF10168">
    <property type="entry name" value="Nup88"/>
    <property type="match status" value="1"/>
</dbReference>
<dbReference type="GO" id="GO:0000056">
    <property type="term" value="P:ribosomal small subunit export from nucleus"/>
    <property type="evidence" value="ECO:0007669"/>
    <property type="project" value="InterPro"/>
</dbReference>
<reference evidence="9 10" key="1">
    <citation type="journal article" date="2023" name="Commun. Biol.">
        <title>Reorganization of the ancestral sex-determining regions during the evolution of trioecy in Pleodorina starrii.</title>
        <authorList>
            <person name="Takahashi K."/>
            <person name="Suzuki S."/>
            <person name="Kawai-Toyooka H."/>
            <person name="Yamamoto K."/>
            <person name="Hamaji T."/>
            <person name="Ootsuki R."/>
            <person name="Yamaguchi H."/>
            <person name="Kawachi M."/>
            <person name="Higashiyama T."/>
            <person name="Nozaki H."/>
        </authorList>
    </citation>
    <scope>NUCLEOTIDE SEQUENCE [LARGE SCALE GENOMIC DNA]</scope>
    <source>
        <strain evidence="9 10">NIES-4479</strain>
    </source>
</reference>
<evidence type="ECO:0000256" key="2">
    <source>
        <dbReference type="ARBA" id="ARBA00022448"/>
    </source>
</evidence>
<keyword evidence="2" id="KW-0813">Transport</keyword>
<dbReference type="Proteomes" id="UP001165080">
    <property type="component" value="Unassembled WGS sequence"/>
</dbReference>
<dbReference type="PANTHER" id="PTHR13257:SF0">
    <property type="entry name" value="NUCLEAR PORE COMPLEX PROTEIN NUP88"/>
    <property type="match status" value="1"/>
</dbReference>
<evidence type="ECO:0000256" key="6">
    <source>
        <dbReference type="ARBA" id="ARBA00023132"/>
    </source>
</evidence>
<evidence type="ECO:0008006" key="11">
    <source>
        <dbReference type="Google" id="ProtNLM"/>
    </source>
</evidence>
<evidence type="ECO:0000256" key="8">
    <source>
        <dbReference type="SAM" id="MobiDB-lite"/>
    </source>
</evidence>
<feature type="region of interest" description="Disordered" evidence="8">
    <location>
        <begin position="678"/>
        <end position="708"/>
    </location>
</feature>
<dbReference type="InterPro" id="IPR019321">
    <property type="entry name" value="Nucleoporin_Nup88"/>
</dbReference>
<keyword evidence="7" id="KW-0539">Nucleus</keyword>
<name>A0A9W6C0E6_9CHLO</name>